<evidence type="ECO:0000313" key="2">
    <source>
        <dbReference type="Proteomes" id="UP000003947"/>
    </source>
</evidence>
<proteinExistence type="predicted"/>
<organism evidence="1 2">
    <name type="scientific">Microvirga lotononidis</name>
    <dbReference type="NCBI Taxonomy" id="864069"/>
    <lineage>
        <taxon>Bacteria</taxon>
        <taxon>Pseudomonadati</taxon>
        <taxon>Pseudomonadota</taxon>
        <taxon>Alphaproteobacteria</taxon>
        <taxon>Hyphomicrobiales</taxon>
        <taxon>Methylobacteriaceae</taxon>
        <taxon>Microvirga</taxon>
    </lineage>
</organism>
<dbReference type="EMBL" id="JH660640">
    <property type="protein sequence ID" value="EIM29888.1"/>
    <property type="molecule type" value="Genomic_DNA"/>
</dbReference>
<dbReference type="AlphaFoldDB" id="I4Z0Z6"/>
<protein>
    <submittedName>
        <fullName evidence="1">Uncharacterized protein</fullName>
    </submittedName>
</protein>
<dbReference type="HOGENOM" id="CLU_2771279_0_0_5"/>
<sequence>MVAASGVDPTGISGMVVGHVHQAEMNANVKVWQAQNPRVDPQAELAKVEAIRQKAIADGVLNPDGSTKQ</sequence>
<name>I4Z0Z6_9HYPH</name>
<keyword evidence="2" id="KW-1185">Reference proteome</keyword>
<dbReference type="PATRIC" id="fig|864069.3.peg.1343"/>
<gene>
    <name evidence="1" type="ORF">MicloDRAFT_00012080</name>
</gene>
<accession>I4Z0Z6</accession>
<evidence type="ECO:0000313" key="1">
    <source>
        <dbReference type="EMBL" id="EIM29888.1"/>
    </source>
</evidence>
<dbReference type="Proteomes" id="UP000003947">
    <property type="component" value="Unassembled WGS sequence"/>
</dbReference>
<reference evidence="1 2" key="1">
    <citation type="submission" date="2012-02" db="EMBL/GenBank/DDBJ databases">
        <title>Improved High-Quality Draft sequence of Microvirga sp. WSM3557.</title>
        <authorList>
            <consortium name="US DOE Joint Genome Institute"/>
            <person name="Lucas S."/>
            <person name="Han J."/>
            <person name="Lapidus A."/>
            <person name="Cheng J.-F."/>
            <person name="Goodwin L."/>
            <person name="Pitluck S."/>
            <person name="Peters L."/>
            <person name="Zhang X."/>
            <person name="Detter J.C."/>
            <person name="Han C."/>
            <person name="Tapia R."/>
            <person name="Land M."/>
            <person name="Hauser L."/>
            <person name="Kyrpides N."/>
            <person name="Ivanova N."/>
            <person name="Pagani I."/>
            <person name="Brau L."/>
            <person name="Yates R."/>
            <person name="O'Hara G."/>
            <person name="Rui T."/>
            <person name="Howieson J."/>
            <person name="Reeve W."/>
            <person name="Woyke T."/>
        </authorList>
    </citation>
    <scope>NUCLEOTIDE SEQUENCE [LARGE SCALE GENOMIC DNA]</scope>
    <source>
        <strain evidence="1 2">WSM3557</strain>
    </source>
</reference>